<name>A0AAD7X411_9APHY</name>
<evidence type="ECO:0000313" key="1">
    <source>
        <dbReference type="EMBL" id="KAJ8453478.1"/>
    </source>
</evidence>
<organism evidence="1 2">
    <name type="scientific">Trametes cubensis</name>
    <dbReference type="NCBI Taxonomy" id="1111947"/>
    <lineage>
        <taxon>Eukaryota</taxon>
        <taxon>Fungi</taxon>
        <taxon>Dikarya</taxon>
        <taxon>Basidiomycota</taxon>
        <taxon>Agaricomycotina</taxon>
        <taxon>Agaricomycetes</taxon>
        <taxon>Polyporales</taxon>
        <taxon>Polyporaceae</taxon>
        <taxon>Trametes</taxon>
    </lineage>
</organism>
<keyword evidence="2" id="KW-1185">Reference proteome</keyword>
<accession>A0AAD7X411</accession>
<dbReference type="EMBL" id="JAPEVG010001307">
    <property type="protein sequence ID" value="KAJ8453478.1"/>
    <property type="molecule type" value="Genomic_DNA"/>
</dbReference>
<comment type="caution">
    <text evidence="1">The sequence shown here is derived from an EMBL/GenBank/DDBJ whole genome shotgun (WGS) entry which is preliminary data.</text>
</comment>
<sequence length="87" mass="9972">MPDADGSFVRFDDVDPSIRYDLNYTWFDNYVEEAYNQTLSSTITIGAELQFDFFGMCSHYTTLLLRLGCSTSYDLTSTLLRLCQAAR</sequence>
<dbReference type="Proteomes" id="UP001215151">
    <property type="component" value="Unassembled WGS sequence"/>
</dbReference>
<proteinExistence type="predicted"/>
<protein>
    <submittedName>
        <fullName evidence="1">Uncharacterized protein</fullName>
    </submittedName>
</protein>
<reference evidence="1" key="1">
    <citation type="submission" date="2022-11" db="EMBL/GenBank/DDBJ databases">
        <title>Genome Sequence of Cubamyces cubensis.</title>
        <authorList>
            <person name="Buettner E."/>
        </authorList>
    </citation>
    <scope>NUCLEOTIDE SEQUENCE</scope>
    <source>
        <strain evidence="1">MPL-01</strain>
    </source>
</reference>
<dbReference type="AlphaFoldDB" id="A0AAD7X411"/>
<evidence type="ECO:0000313" key="2">
    <source>
        <dbReference type="Proteomes" id="UP001215151"/>
    </source>
</evidence>
<gene>
    <name evidence="1" type="ORF">ONZ51_g13575</name>
</gene>